<organism evidence="2 3">
    <name type="scientific">Trifolium medium</name>
    <dbReference type="NCBI Taxonomy" id="97028"/>
    <lineage>
        <taxon>Eukaryota</taxon>
        <taxon>Viridiplantae</taxon>
        <taxon>Streptophyta</taxon>
        <taxon>Embryophyta</taxon>
        <taxon>Tracheophyta</taxon>
        <taxon>Spermatophyta</taxon>
        <taxon>Magnoliopsida</taxon>
        <taxon>eudicotyledons</taxon>
        <taxon>Gunneridae</taxon>
        <taxon>Pentapetalae</taxon>
        <taxon>rosids</taxon>
        <taxon>fabids</taxon>
        <taxon>Fabales</taxon>
        <taxon>Fabaceae</taxon>
        <taxon>Papilionoideae</taxon>
        <taxon>50 kb inversion clade</taxon>
        <taxon>NPAAA clade</taxon>
        <taxon>Hologalegina</taxon>
        <taxon>IRL clade</taxon>
        <taxon>Trifolieae</taxon>
        <taxon>Trifolium</taxon>
    </lineage>
</organism>
<dbReference type="Proteomes" id="UP000265520">
    <property type="component" value="Unassembled WGS sequence"/>
</dbReference>
<evidence type="ECO:0000313" key="2">
    <source>
        <dbReference type="EMBL" id="MCI46448.1"/>
    </source>
</evidence>
<dbReference type="EMBL" id="LXQA010357694">
    <property type="protein sequence ID" value="MCI46448.1"/>
    <property type="molecule type" value="Genomic_DNA"/>
</dbReference>
<accession>A0A392SC62</accession>
<sequence>MSTQYLMIKYPLDNGEVRVLRVDQATVRRYYQASLKTGPERPRKKVSFESGAKQETMNFTEGFTDLDPREDFQEKR</sequence>
<comment type="caution">
    <text evidence="2">The sequence shown here is derived from an EMBL/GenBank/DDBJ whole genome shotgun (WGS) entry which is preliminary data.</text>
</comment>
<reference evidence="2 3" key="1">
    <citation type="journal article" date="2018" name="Front. Plant Sci.">
        <title>Red Clover (Trifolium pratense) and Zigzag Clover (T. medium) - A Picture of Genomic Similarities and Differences.</title>
        <authorList>
            <person name="Dluhosova J."/>
            <person name="Istvanek J."/>
            <person name="Nedelnik J."/>
            <person name="Repkova J."/>
        </authorList>
    </citation>
    <scope>NUCLEOTIDE SEQUENCE [LARGE SCALE GENOMIC DNA]</scope>
    <source>
        <strain evidence="3">cv. 10/8</strain>
        <tissue evidence="2">Leaf</tissue>
    </source>
</reference>
<name>A0A392SC62_9FABA</name>
<feature type="region of interest" description="Disordered" evidence="1">
    <location>
        <begin position="57"/>
        <end position="76"/>
    </location>
</feature>
<feature type="compositionally biased region" description="Basic and acidic residues" evidence="1">
    <location>
        <begin position="66"/>
        <end position="76"/>
    </location>
</feature>
<dbReference type="AlphaFoldDB" id="A0A392SC62"/>
<evidence type="ECO:0000256" key="1">
    <source>
        <dbReference type="SAM" id="MobiDB-lite"/>
    </source>
</evidence>
<protein>
    <submittedName>
        <fullName evidence="2">Uncharacterized protein</fullName>
    </submittedName>
</protein>
<proteinExistence type="predicted"/>
<evidence type="ECO:0000313" key="3">
    <source>
        <dbReference type="Proteomes" id="UP000265520"/>
    </source>
</evidence>
<keyword evidence="3" id="KW-1185">Reference proteome</keyword>
<feature type="non-terminal residue" evidence="2">
    <location>
        <position position="76"/>
    </location>
</feature>